<evidence type="ECO:0000256" key="4">
    <source>
        <dbReference type="PROSITE-ProRule" id="PRU00335"/>
    </source>
</evidence>
<dbReference type="PANTHER" id="PTHR30055">
    <property type="entry name" value="HTH-TYPE TRANSCRIPTIONAL REGULATOR RUTR"/>
    <property type="match status" value="1"/>
</dbReference>
<keyword evidence="2 4" id="KW-0238">DNA-binding</keyword>
<dbReference type="Pfam" id="PF00440">
    <property type="entry name" value="TetR_N"/>
    <property type="match status" value="1"/>
</dbReference>
<dbReference type="Gene3D" id="1.10.357.10">
    <property type="entry name" value="Tetracycline Repressor, domain 2"/>
    <property type="match status" value="1"/>
</dbReference>
<organism evidence="7 8">
    <name type="scientific">Pseudonocardia lutea</name>
    <dbReference type="NCBI Taxonomy" id="2172015"/>
    <lineage>
        <taxon>Bacteria</taxon>
        <taxon>Bacillati</taxon>
        <taxon>Actinomycetota</taxon>
        <taxon>Actinomycetes</taxon>
        <taxon>Pseudonocardiales</taxon>
        <taxon>Pseudonocardiaceae</taxon>
        <taxon>Pseudonocardia</taxon>
    </lineage>
</organism>
<dbReference type="Proteomes" id="UP001596119">
    <property type="component" value="Unassembled WGS sequence"/>
</dbReference>
<dbReference type="PRINTS" id="PR00455">
    <property type="entry name" value="HTHTETR"/>
</dbReference>
<dbReference type="Pfam" id="PF21943">
    <property type="entry name" value="TetR_C_46"/>
    <property type="match status" value="1"/>
</dbReference>
<feature type="region of interest" description="Disordered" evidence="5">
    <location>
        <begin position="1"/>
        <end position="22"/>
    </location>
</feature>
<keyword evidence="3" id="KW-0804">Transcription</keyword>
<dbReference type="InterPro" id="IPR050109">
    <property type="entry name" value="HTH-type_TetR-like_transc_reg"/>
</dbReference>
<accession>A0ABW1IDZ8</accession>
<dbReference type="InterPro" id="IPR009057">
    <property type="entry name" value="Homeodomain-like_sf"/>
</dbReference>
<comment type="caution">
    <text evidence="7">The sequence shown here is derived from an EMBL/GenBank/DDBJ whole genome shotgun (WGS) entry which is preliminary data.</text>
</comment>
<dbReference type="PANTHER" id="PTHR30055:SF160">
    <property type="entry name" value="TRANSCRIPTIONAL REGULATORY PROTEIN (PROBABLY ASNC-FAMILY)-RELATED"/>
    <property type="match status" value="1"/>
</dbReference>
<dbReference type="InterPro" id="IPR054129">
    <property type="entry name" value="DesT_TetR_C"/>
</dbReference>
<keyword evidence="1" id="KW-0805">Transcription regulation</keyword>
<evidence type="ECO:0000256" key="2">
    <source>
        <dbReference type="ARBA" id="ARBA00023125"/>
    </source>
</evidence>
<dbReference type="RefSeq" id="WP_379570191.1">
    <property type="nucleotide sequence ID" value="NZ_JBHSQK010000086.1"/>
</dbReference>
<dbReference type="PROSITE" id="PS50977">
    <property type="entry name" value="HTH_TETR_2"/>
    <property type="match status" value="1"/>
</dbReference>
<evidence type="ECO:0000256" key="1">
    <source>
        <dbReference type="ARBA" id="ARBA00023015"/>
    </source>
</evidence>
<evidence type="ECO:0000256" key="5">
    <source>
        <dbReference type="SAM" id="MobiDB-lite"/>
    </source>
</evidence>
<gene>
    <name evidence="7" type="ORF">ACFQH9_26650</name>
</gene>
<evidence type="ECO:0000313" key="7">
    <source>
        <dbReference type="EMBL" id="MFC5951847.1"/>
    </source>
</evidence>
<feature type="domain" description="HTH tetR-type" evidence="6">
    <location>
        <begin position="24"/>
        <end position="84"/>
    </location>
</feature>
<dbReference type="SUPFAM" id="SSF48498">
    <property type="entry name" value="Tetracyclin repressor-like, C-terminal domain"/>
    <property type="match status" value="1"/>
</dbReference>
<reference evidence="8" key="1">
    <citation type="journal article" date="2019" name="Int. J. Syst. Evol. Microbiol.">
        <title>The Global Catalogue of Microorganisms (GCM) 10K type strain sequencing project: providing services to taxonomists for standard genome sequencing and annotation.</title>
        <authorList>
            <consortium name="The Broad Institute Genomics Platform"/>
            <consortium name="The Broad Institute Genome Sequencing Center for Infectious Disease"/>
            <person name="Wu L."/>
            <person name="Ma J."/>
        </authorList>
    </citation>
    <scope>NUCLEOTIDE SEQUENCE [LARGE SCALE GENOMIC DNA]</scope>
    <source>
        <strain evidence="8">CGMCC 4.7397</strain>
    </source>
</reference>
<proteinExistence type="predicted"/>
<evidence type="ECO:0000259" key="6">
    <source>
        <dbReference type="PROSITE" id="PS50977"/>
    </source>
</evidence>
<dbReference type="EMBL" id="JBHSQK010000086">
    <property type="protein sequence ID" value="MFC5951847.1"/>
    <property type="molecule type" value="Genomic_DNA"/>
</dbReference>
<evidence type="ECO:0000256" key="3">
    <source>
        <dbReference type="ARBA" id="ARBA00023163"/>
    </source>
</evidence>
<name>A0ABW1IDZ8_9PSEU</name>
<feature type="DNA-binding region" description="H-T-H motif" evidence="4">
    <location>
        <begin position="47"/>
        <end position="66"/>
    </location>
</feature>
<sequence>MSEAATATSGPTRMPARGTRLSRSARRAQLLVAARDVFAAQGYHAAAMDDIAEKAGVSKPVLYQHFPGKLELYRALLTTYADELVNRVREAIDHTQENRERVHAAVAAYFDFVAGEGHAYRLVFESDLRGEPEAAALVDGALTSCIDAVAAVVTEDAGLDGERARLLAVGLVGLSQVTAQYWLDSEQTIPRDEAVALMSALAWKGLAGFPLVHEQNAQ</sequence>
<dbReference type="SUPFAM" id="SSF46689">
    <property type="entry name" value="Homeodomain-like"/>
    <property type="match status" value="1"/>
</dbReference>
<feature type="compositionally biased region" description="Polar residues" evidence="5">
    <location>
        <begin position="1"/>
        <end position="11"/>
    </location>
</feature>
<evidence type="ECO:0000313" key="8">
    <source>
        <dbReference type="Proteomes" id="UP001596119"/>
    </source>
</evidence>
<dbReference type="InterPro" id="IPR036271">
    <property type="entry name" value="Tet_transcr_reg_TetR-rel_C_sf"/>
</dbReference>
<keyword evidence="8" id="KW-1185">Reference proteome</keyword>
<protein>
    <submittedName>
        <fullName evidence="7">TetR/AcrR family transcriptional regulator</fullName>
    </submittedName>
</protein>
<dbReference type="InterPro" id="IPR001647">
    <property type="entry name" value="HTH_TetR"/>
</dbReference>